<evidence type="ECO:0000256" key="5">
    <source>
        <dbReference type="ARBA" id="ARBA00022703"/>
    </source>
</evidence>
<keyword evidence="16" id="KW-1185">Reference proteome</keyword>
<evidence type="ECO:0000313" key="15">
    <source>
        <dbReference type="EMBL" id="KAF0981178.1"/>
    </source>
</evidence>
<dbReference type="EMBL" id="VFQX01000016">
    <property type="protein sequence ID" value="KAF0981178.1"/>
    <property type="molecule type" value="Genomic_DNA"/>
</dbReference>
<dbReference type="AlphaFoldDB" id="A0A6A5C5Q3"/>
<keyword evidence="5" id="KW-0053">Apoptosis</keyword>
<keyword evidence="8" id="KW-0560">Oxidoreductase</keyword>
<dbReference type="InterPro" id="IPR050446">
    <property type="entry name" value="FAD-oxidoreductase/Apoptosis"/>
</dbReference>
<evidence type="ECO:0000256" key="3">
    <source>
        <dbReference type="ARBA" id="ARBA00006442"/>
    </source>
</evidence>
<evidence type="ECO:0000256" key="12">
    <source>
        <dbReference type="SAM" id="Phobius"/>
    </source>
</evidence>
<comment type="subcellular location">
    <subcellularLocation>
        <location evidence="2">Mitochondrion</location>
    </subcellularLocation>
</comment>
<evidence type="ECO:0000256" key="1">
    <source>
        <dbReference type="ARBA" id="ARBA00001974"/>
    </source>
</evidence>
<evidence type="ECO:0000256" key="8">
    <source>
        <dbReference type="ARBA" id="ARBA00023002"/>
    </source>
</evidence>
<dbReference type="PRINTS" id="PR00411">
    <property type="entry name" value="PNDRDTASEI"/>
</dbReference>
<dbReference type="GO" id="GO:0012501">
    <property type="term" value="P:programmed cell death"/>
    <property type="evidence" value="ECO:0007669"/>
    <property type="project" value="TreeGrafter"/>
</dbReference>
<evidence type="ECO:0000259" key="13">
    <source>
        <dbReference type="Pfam" id="PF07992"/>
    </source>
</evidence>
<keyword evidence="12" id="KW-0812">Transmembrane</keyword>
<feature type="domain" description="Mitochondrial apoptosis-inducing factor C-terminal" evidence="14">
    <location>
        <begin position="517"/>
        <end position="559"/>
    </location>
</feature>
<comment type="catalytic activity">
    <reaction evidence="11">
        <text>A + NADH + H(+) = AH2 + NAD(+)</text>
        <dbReference type="Rhea" id="RHEA:11356"/>
        <dbReference type="ChEBI" id="CHEBI:13193"/>
        <dbReference type="ChEBI" id="CHEBI:15378"/>
        <dbReference type="ChEBI" id="CHEBI:17499"/>
        <dbReference type="ChEBI" id="CHEBI:57540"/>
        <dbReference type="ChEBI" id="CHEBI:57945"/>
    </reaction>
</comment>
<dbReference type="InterPro" id="IPR023753">
    <property type="entry name" value="FAD/NAD-binding_dom"/>
</dbReference>
<dbReference type="Pfam" id="PF07992">
    <property type="entry name" value="Pyr_redox_2"/>
    <property type="match status" value="1"/>
</dbReference>
<dbReference type="GO" id="GO:0005739">
    <property type="term" value="C:mitochondrion"/>
    <property type="evidence" value="ECO:0007669"/>
    <property type="project" value="UniProtKB-SubCell"/>
</dbReference>
<reference evidence="15 16" key="1">
    <citation type="journal article" date="2019" name="Sci. Rep.">
        <title>Nanopore sequencing improves the draft genome of the human pathogenic amoeba Naegleria fowleri.</title>
        <authorList>
            <person name="Liechti N."/>
            <person name="Schurch N."/>
            <person name="Bruggmann R."/>
            <person name="Wittwer M."/>
        </authorList>
    </citation>
    <scope>NUCLEOTIDE SEQUENCE [LARGE SCALE GENOMIC DNA]</scope>
    <source>
        <strain evidence="15 16">ATCC 30894</strain>
    </source>
</reference>
<dbReference type="GeneID" id="68120181"/>
<dbReference type="VEuPathDB" id="AmoebaDB:FDP41_012966"/>
<dbReference type="InterPro" id="IPR036188">
    <property type="entry name" value="FAD/NAD-bd_sf"/>
</dbReference>
<comment type="similarity">
    <text evidence="3">Belongs to the FAD-dependent oxidoreductase family.</text>
</comment>
<evidence type="ECO:0000256" key="11">
    <source>
        <dbReference type="ARBA" id="ARBA00047786"/>
    </source>
</evidence>
<evidence type="ECO:0000256" key="4">
    <source>
        <dbReference type="ARBA" id="ARBA00022630"/>
    </source>
</evidence>
<evidence type="ECO:0000256" key="2">
    <source>
        <dbReference type="ARBA" id="ARBA00004173"/>
    </source>
</evidence>
<dbReference type="SUPFAM" id="SSF55424">
    <property type="entry name" value="FAD/NAD-linked reductases, dimerisation (C-terminal) domain"/>
    <property type="match status" value="1"/>
</dbReference>
<evidence type="ECO:0000313" key="16">
    <source>
        <dbReference type="Proteomes" id="UP000444721"/>
    </source>
</evidence>
<evidence type="ECO:0000256" key="6">
    <source>
        <dbReference type="ARBA" id="ARBA00022827"/>
    </source>
</evidence>
<feature type="transmembrane region" description="Helical" evidence="12">
    <location>
        <begin position="67"/>
        <end position="90"/>
    </location>
</feature>
<organism evidence="15 16">
    <name type="scientific">Naegleria fowleri</name>
    <name type="common">Brain eating amoeba</name>
    <dbReference type="NCBI Taxonomy" id="5763"/>
    <lineage>
        <taxon>Eukaryota</taxon>
        <taxon>Discoba</taxon>
        <taxon>Heterolobosea</taxon>
        <taxon>Tetramitia</taxon>
        <taxon>Eutetramitia</taxon>
        <taxon>Vahlkampfiidae</taxon>
        <taxon>Naegleria</taxon>
    </lineage>
</organism>
<dbReference type="OMA" id="RSIFFEH"/>
<dbReference type="RefSeq" id="XP_044565891.1">
    <property type="nucleotide sequence ID" value="XM_044703543.1"/>
</dbReference>
<proteinExistence type="inferred from homology"/>
<accession>A0A6A5C5Q3</accession>
<dbReference type="GO" id="GO:0046983">
    <property type="term" value="F:protein dimerization activity"/>
    <property type="evidence" value="ECO:0007669"/>
    <property type="project" value="InterPro"/>
</dbReference>
<evidence type="ECO:0000256" key="7">
    <source>
        <dbReference type="ARBA" id="ARBA00022946"/>
    </source>
</evidence>
<keyword evidence="4" id="KW-0285">Flavoprotein</keyword>
<dbReference type="GO" id="GO:0016174">
    <property type="term" value="F:NAD(P)H oxidase H2O2-forming activity"/>
    <property type="evidence" value="ECO:0007669"/>
    <property type="project" value="TreeGrafter"/>
</dbReference>
<dbReference type="SUPFAM" id="SSF51905">
    <property type="entry name" value="FAD/NAD(P)-binding domain"/>
    <property type="match status" value="2"/>
</dbReference>
<dbReference type="PANTHER" id="PTHR43557">
    <property type="entry name" value="APOPTOSIS-INDUCING FACTOR 1"/>
    <property type="match status" value="1"/>
</dbReference>
<name>A0A6A5C5Q3_NAEFO</name>
<dbReference type="Gene3D" id="3.30.390.30">
    <property type="match status" value="1"/>
</dbReference>
<dbReference type="GO" id="GO:0033108">
    <property type="term" value="P:mitochondrial respiratory chain complex assembly"/>
    <property type="evidence" value="ECO:0007669"/>
    <property type="project" value="TreeGrafter"/>
</dbReference>
<evidence type="ECO:0008006" key="17">
    <source>
        <dbReference type="Google" id="ProtNLM"/>
    </source>
</evidence>
<evidence type="ECO:0000256" key="10">
    <source>
        <dbReference type="ARBA" id="ARBA00023128"/>
    </source>
</evidence>
<dbReference type="InterPro" id="IPR029324">
    <property type="entry name" value="AIF_C"/>
</dbReference>
<keyword evidence="12" id="KW-1133">Transmembrane helix</keyword>
<dbReference type="Proteomes" id="UP000444721">
    <property type="component" value="Unassembled WGS sequence"/>
</dbReference>
<dbReference type="OrthoDB" id="6029at2759"/>
<comment type="cofactor">
    <cofactor evidence="1">
        <name>FAD</name>
        <dbReference type="ChEBI" id="CHEBI:57692"/>
    </cofactor>
</comment>
<keyword evidence="7" id="KW-0809">Transit peptide</keyword>
<keyword evidence="9" id="KW-0520">NAD</keyword>
<evidence type="ECO:0000256" key="9">
    <source>
        <dbReference type="ARBA" id="ARBA00023027"/>
    </source>
</evidence>
<dbReference type="Pfam" id="PF14721">
    <property type="entry name" value="AIF_C"/>
    <property type="match status" value="2"/>
</dbReference>
<protein>
    <recommendedName>
        <fullName evidence="17">FAD/NAD(P)-binding domain-containing protein</fullName>
    </recommendedName>
</protein>
<dbReference type="PRINTS" id="PR00368">
    <property type="entry name" value="FADPNR"/>
</dbReference>
<keyword evidence="10" id="KW-0496">Mitochondrion</keyword>
<dbReference type="VEuPathDB" id="AmoebaDB:NfTy_079030"/>
<comment type="caution">
    <text evidence="15">The sequence shown here is derived from an EMBL/GenBank/DDBJ whole genome shotgun (WGS) entry which is preliminary data.</text>
</comment>
<evidence type="ECO:0000259" key="14">
    <source>
        <dbReference type="Pfam" id="PF14721"/>
    </source>
</evidence>
<dbReference type="SMART" id="SM01353">
    <property type="entry name" value="AIF_C"/>
    <property type="match status" value="1"/>
</dbReference>
<feature type="domain" description="Mitochondrial apoptosis-inducing factor C-terminal" evidence="14">
    <location>
        <begin position="460"/>
        <end position="504"/>
    </location>
</feature>
<dbReference type="GO" id="GO:0071949">
    <property type="term" value="F:FAD binding"/>
    <property type="evidence" value="ECO:0007669"/>
    <property type="project" value="TreeGrafter"/>
</dbReference>
<keyword evidence="12" id="KW-0472">Membrane</keyword>
<dbReference type="Gene3D" id="3.50.50.60">
    <property type="entry name" value="FAD/NAD(P)-binding domain"/>
    <property type="match status" value="2"/>
</dbReference>
<dbReference type="PANTHER" id="PTHR43557:SF4">
    <property type="entry name" value="APOPTOSIS-INDUCING FACTOR 1, MITOCHONDRIAL"/>
    <property type="match status" value="1"/>
</dbReference>
<dbReference type="VEuPathDB" id="AmoebaDB:NF0065210"/>
<dbReference type="InterPro" id="IPR016156">
    <property type="entry name" value="FAD/NAD-linked_Rdtase_dimer_sf"/>
</dbReference>
<gene>
    <name evidence="15" type="ORF">FDP41_012966</name>
</gene>
<feature type="domain" description="FAD/NAD(P)-binding" evidence="13">
    <location>
        <begin position="138"/>
        <end position="457"/>
    </location>
</feature>
<sequence length="579" mass="65012">MFSKTSISTARSLFQRSSSLFTKHNNSGKNFEKVSRRFKSSNADKEKYFNEYGSRPEYLQNKRKTSLLPLFLAGGLVPLVLTPMFVDYWIRSDREHGDPNLEEYLEHRRVKEEIKKDKERNSRDVTVASAKKTEATKYKYILIGGGTASYAALKAIKKNDPSAQVLIVTGEEYAPYERPPLSKELWSSNKADELKFVNWLGQETSVEYEPISAYESDPSTTLLTKTKVVQLDTHNQVVTTSDGKQYSYEKCLIATGGTPRELPGSDLFPNNVTTFRTINDYKKLAAVAKKDNAHIVIVGGSFLGTELSYAVANKLRDKKGSKVTQVYLEPDVLARWIPRYLSERVRQTLVAAGVDLKPNRNVVNVEPSNNKDKVVVSLDSGEKIEADYVVTTTGIYPNTYIAEEAGLEIDPQNSGIVTNSQLEAVQNVFVAGDVLSYYDVVLGRRRSEHHEHAEATGRHAGTNMSSNAKKPFHHISMFWSDIGDIHFQAVGEINSSLDTYAVWDDVIVRQNGSSWATSAAPVVASNYGNGIVYYLRDKKVVGILMWNVPDKLSHARKVILEKKQYQSLDELKNKIQLKK</sequence>
<keyword evidence="6" id="KW-0274">FAD</keyword>